<organism evidence="1 2">
    <name type="scientific">Hevea brasiliensis</name>
    <name type="common">Para rubber tree</name>
    <name type="synonym">Siphonia brasiliensis</name>
    <dbReference type="NCBI Taxonomy" id="3981"/>
    <lineage>
        <taxon>Eukaryota</taxon>
        <taxon>Viridiplantae</taxon>
        <taxon>Streptophyta</taxon>
        <taxon>Embryophyta</taxon>
        <taxon>Tracheophyta</taxon>
        <taxon>Spermatophyta</taxon>
        <taxon>Magnoliopsida</taxon>
        <taxon>eudicotyledons</taxon>
        <taxon>Gunneridae</taxon>
        <taxon>Pentapetalae</taxon>
        <taxon>rosids</taxon>
        <taxon>fabids</taxon>
        <taxon>Malpighiales</taxon>
        <taxon>Euphorbiaceae</taxon>
        <taxon>Crotonoideae</taxon>
        <taxon>Micrandreae</taxon>
        <taxon>Hevea</taxon>
    </lineage>
</organism>
<comment type="caution">
    <text evidence="1">The sequence shown here is derived from an EMBL/GenBank/DDBJ whole genome shotgun (WGS) entry which is preliminary data.</text>
</comment>
<gene>
    <name evidence="1" type="ORF">GH714_002245</name>
</gene>
<keyword evidence="2" id="KW-1185">Reference proteome</keyword>
<dbReference type="AlphaFoldDB" id="A0A6A6LAV7"/>
<proteinExistence type="predicted"/>
<protein>
    <submittedName>
        <fullName evidence="1">Uncharacterized protein</fullName>
    </submittedName>
</protein>
<evidence type="ECO:0000313" key="1">
    <source>
        <dbReference type="EMBL" id="KAF2297687.1"/>
    </source>
</evidence>
<evidence type="ECO:0000313" key="2">
    <source>
        <dbReference type="Proteomes" id="UP000467840"/>
    </source>
</evidence>
<accession>A0A6A6LAV7</accession>
<reference evidence="1 2" key="1">
    <citation type="journal article" date="2020" name="Mol. Plant">
        <title>The Chromosome-Based Rubber Tree Genome Provides New Insights into Spurge Genome Evolution and Rubber Biosynthesis.</title>
        <authorList>
            <person name="Liu J."/>
            <person name="Shi C."/>
            <person name="Shi C.C."/>
            <person name="Li W."/>
            <person name="Zhang Q.J."/>
            <person name="Zhang Y."/>
            <person name="Li K."/>
            <person name="Lu H.F."/>
            <person name="Shi C."/>
            <person name="Zhu S.T."/>
            <person name="Xiao Z.Y."/>
            <person name="Nan H."/>
            <person name="Yue Y."/>
            <person name="Zhu X.G."/>
            <person name="Wu Y."/>
            <person name="Hong X.N."/>
            <person name="Fan G.Y."/>
            <person name="Tong Y."/>
            <person name="Zhang D."/>
            <person name="Mao C.L."/>
            <person name="Liu Y.L."/>
            <person name="Hao S.J."/>
            <person name="Liu W.Q."/>
            <person name="Lv M.Q."/>
            <person name="Zhang H.B."/>
            <person name="Liu Y."/>
            <person name="Hu-Tang G.R."/>
            <person name="Wang J.P."/>
            <person name="Wang J.H."/>
            <person name="Sun Y.H."/>
            <person name="Ni S.B."/>
            <person name="Chen W.B."/>
            <person name="Zhang X.C."/>
            <person name="Jiao Y.N."/>
            <person name="Eichler E.E."/>
            <person name="Li G.H."/>
            <person name="Liu X."/>
            <person name="Gao L.Z."/>
        </authorList>
    </citation>
    <scope>NUCLEOTIDE SEQUENCE [LARGE SCALE GENOMIC DNA]</scope>
    <source>
        <strain evidence="2">cv. GT1</strain>
        <tissue evidence="1">Leaf</tissue>
    </source>
</reference>
<name>A0A6A6LAV7_HEVBR</name>
<dbReference type="Proteomes" id="UP000467840">
    <property type="component" value="Chromosome 1"/>
</dbReference>
<dbReference type="EMBL" id="JAAGAX010000011">
    <property type="protein sequence ID" value="KAF2297687.1"/>
    <property type="molecule type" value="Genomic_DNA"/>
</dbReference>
<sequence>MGYETNGVISTDRKRTLTTPIYIIQNQENSSYNTQRFQSAFKMSARRIEVNLNSSISKFLNPTQPSNLFLELRFHFNYRKLLRNLAGELIEMEAYPTAPTSSFPFQIQPLRLLDLPLCRRHLDDLFSCFVFDYQLREFLTYRIANFLIFLANRYPFLGFPVVADVNIIHEDLLDANPIDLRMIVDEVSQEVIPRSASSSVLNKLRKWRNLERDLIEMQAYSFASTSTFPSNLHHPLHLLGQPLYRCYLDDLFSCFNFDDSLREFLSCPIASFLIFMANKNPFLGFHVVVADVQIIHEDLLDVDTIDQTMIKGKVGQHVIRKSAASFALNKLNKWRFFTKDEGSDCAICLEGLSGA</sequence>